<protein>
    <submittedName>
        <fullName evidence="8">Mitochondrial metal transporter</fullName>
    </submittedName>
</protein>
<evidence type="ECO:0000313" key="8">
    <source>
        <dbReference type="EMBL" id="CAK7264514.1"/>
    </source>
</evidence>
<feature type="compositionally biased region" description="Basic and acidic residues" evidence="6">
    <location>
        <begin position="398"/>
        <end position="423"/>
    </location>
</feature>
<evidence type="ECO:0000313" key="9">
    <source>
        <dbReference type="Proteomes" id="UP001642502"/>
    </source>
</evidence>
<evidence type="ECO:0000256" key="1">
    <source>
        <dbReference type="ARBA" id="ARBA00004141"/>
    </source>
</evidence>
<dbReference type="InterPro" id="IPR050291">
    <property type="entry name" value="CDF_Transporter"/>
</dbReference>
<sequence length="423" mass="46145">MATQVRSHGDDTSIGNSNAKHGDGNGDHSGHTHSHGLFGHHHHSHDNAYLTSQNKNDTGVRITRIGLYSNLGMALAKGAGGYFFNSQSMVADAWHSLTDLASDILTLATVSWSLRPPTDKFPTGFGKVESLGSLGVSSMLLGGGIFMCMSSLQTLYAHFFLDAAAAAEVLAHAHAHGHSHSHAHGHDGPSLHAAWLALGTVLVKEWLYRATMKVARERKSSVLASNAVHHRVDSMTGIMTLLAILGANFIHDASWLDPVGGLFISLLVIRAGWENTASALYELADRSIDDEIKRSLRRSATKALANNLVLTDSQQHRVELRGVSGVKSGQNYLVDLELAVPGDWTVETVRAIEDVVRTQVGSSVRGVRRVHVRFVKLEESVEKFDEFISGSRSSSPEPDEHRHDHNHDNCYDHGHDHTKDHKH</sequence>
<name>A0ABP0D8G5_9PEZI</name>
<evidence type="ECO:0000256" key="2">
    <source>
        <dbReference type="ARBA" id="ARBA00022448"/>
    </source>
</evidence>
<evidence type="ECO:0000259" key="7">
    <source>
        <dbReference type="Pfam" id="PF01545"/>
    </source>
</evidence>
<feature type="compositionally biased region" description="Basic residues" evidence="6">
    <location>
        <begin position="31"/>
        <end position="44"/>
    </location>
</feature>
<gene>
    <name evidence="8" type="primary">MMT2</name>
    <name evidence="8" type="ORF">SEPCBS119000_001030</name>
</gene>
<dbReference type="Proteomes" id="UP001642502">
    <property type="component" value="Unassembled WGS sequence"/>
</dbReference>
<dbReference type="Gene3D" id="1.20.1510.10">
    <property type="entry name" value="Cation efflux protein transmembrane domain"/>
    <property type="match status" value="1"/>
</dbReference>
<evidence type="ECO:0000256" key="3">
    <source>
        <dbReference type="ARBA" id="ARBA00022692"/>
    </source>
</evidence>
<proteinExistence type="predicted"/>
<dbReference type="Gene3D" id="3.30.70.1350">
    <property type="entry name" value="Cation efflux protein, cytoplasmic domain"/>
    <property type="match status" value="1"/>
</dbReference>
<keyword evidence="2" id="KW-0813">Transport</keyword>
<keyword evidence="3" id="KW-0812">Transmembrane</keyword>
<keyword evidence="9" id="KW-1185">Reference proteome</keyword>
<comment type="subcellular location">
    <subcellularLocation>
        <location evidence="1">Membrane</location>
        <topology evidence="1">Multi-pass membrane protein</topology>
    </subcellularLocation>
</comment>
<dbReference type="InterPro" id="IPR058533">
    <property type="entry name" value="Cation_efflux_TM"/>
</dbReference>
<dbReference type="EMBL" id="CAWUON010000007">
    <property type="protein sequence ID" value="CAK7264514.1"/>
    <property type="molecule type" value="Genomic_DNA"/>
</dbReference>
<comment type="caution">
    <text evidence="8">The sequence shown here is derived from an EMBL/GenBank/DDBJ whole genome shotgun (WGS) entry which is preliminary data.</text>
</comment>
<feature type="region of interest" description="Disordered" evidence="6">
    <location>
        <begin position="388"/>
        <end position="423"/>
    </location>
</feature>
<keyword evidence="5" id="KW-0472">Membrane</keyword>
<evidence type="ECO:0000256" key="5">
    <source>
        <dbReference type="ARBA" id="ARBA00023136"/>
    </source>
</evidence>
<reference evidence="8 9" key="1">
    <citation type="submission" date="2024-01" db="EMBL/GenBank/DDBJ databases">
        <authorList>
            <person name="Allen C."/>
            <person name="Tagirdzhanova G."/>
        </authorList>
    </citation>
    <scope>NUCLEOTIDE SEQUENCE [LARGE SCALE GENOMIC DNA]</scope>
    <source>
        <strain evidence="8 9">CBS 119000</strain>
    </source>
</reference>
<feature type="region of interest" description="Disordered" evidence="6">
    <location>
        <begin position="1"/>
        <end position="52"/>
    </location>
</feature>
<accession>A0ABP0D8G5</accession>
<dbReference type="PANTHER" id="PTHR43840">
    <property type="entry name" value="MITOCHONDRIAL METAL TRANSPORTER 1-RELATED"/>
    <property type="match status" value="1"/>
</dbReference>
<dbReference type="NCBIfam" id="TIGR01297">
    <property type="entry name" value="CDF"/>
    <property type="match status" value="1"/>
</dbReference>
<dbReference type="InterPro" id="IPR027469">
    <property type="entry name" value="Cation_efflux_TMD_sf"/>
</dbReference>
<dbReference type="Pfam" id="PF01545">
    <property type="entry name" value="Cation_efflux"/>
    <property type="match status" value="1"/>
</dbReference>
<dbReference type="InterPro" id="IPR002524">
    <property type="entry name" value="Cation_efflux"/>
</dbReference>
<feature type="compositionally biased region" description="Basic and acidic residues" evidence="6">
    <location>
        <begin position="20"/>
        <end position="30"/>
    </location>
</feature>
<dbReference type="InterPro" id="IPR036837">
    <property type="entry name" value="Cation_efflux_CTD_sf"/>
</dbReference>
<keyword evidence="4" id="KW-1133">Transmembrane helix</keyword>
<evidence type="ECO:0000256" key="6">
    <source>
        <dbReference type="SAM" id="MobiDB-lite"/>
    </source>
</evidence>
<dbReference type="SUPFAM" id="SSF161111">
    <property type="entry name" value="Cation efflux protein transmembrane domain-like"/>
    <property type="match status" value="1"/>
</dbReference>
<dbReference type="PANTHER" id="PTHR43840:SF15">
    <property type="entry name" value="MITOCHONDRIAL METAL TRANSPORTER 1-RELATED"/>
    <property type="match status" value="1"/>
</dbReference>
<feature type="domain" description="Cation efflux protein transmembrane" evidence="7">
    <location>
        <begin position="65"/>
        <end position="283"/>
    </location>
</feature>
<evidence type="ECO:0000256" key="4">
    <source>
        <dbReference type="ARBA" id="ARBA00022989"/>
    </source>
</evidence>
<organism evidence="8 9">
    <name type="scientific">Sporothrix epigloea</name>
    <dbReference type="NCBI Taxonomy" id="1892477"/>
    <lineage>
        <taxon>Eukaryota</taxon>
        <taxon>Fungi</taxon>
        <taxon>Dikarya</taxon>
        <taxon>Ascomycota</taxon>
        <taxon>Pezizomycotina</taxon>
        <taxon>Sordariomycetes</taxon>
        <taxon>Sordariomycetidae</taxon>
        <taxon>Ophiostomatales</taxon>
        <taxon>Ophiostomataceae</taxon>
        <taxon>Sporothrix</taxon>
    </lineage>
</organism>